<keyword evidence="2 5" id="KW-0479">Metal-binding</keyword>
<keyword evidence="3 5" id="KW-0378">Hydrolase</keyword>
<keyword evidence="4 5" id="KW-0460">Magnesium</keyword>
<comment type="caution">
    <text evidence="5">Lacks conserved residue(s) required for the propagation of feature annotation.</text>
</comment>
<accession>A0AAW7TBM8</accession>
<feature type="binding site" evidence="5">
    <location>
        <position position="66"/>
    </location>
    <ligand>
        <name>Mg(2+)</name>
        <dbReference type="ChEBI" id="CHEBI:18420"/>
        <label>1</label>
    </ligand>
</feature>
<dbReference type="Gene3D" id="3.90.80.10">
    <property type="entry name" value="Inorganic pyrophosphatase"/>
    <property type="match status" value="1"/>
</dbReference>
<comment type="similarity">
    <text evidence="5">Belongs to the PPase family.</text>
</comment>
<dbReference type="GO" id="GO:0006796">
    <property type="term" value="P:phosphate-containing compound metabolic process"/>
    <property type="evidence" value="ECO:0007669"/>
    <property type="project" value="InterPro"/>
</dbReference>
<evidence type="ECO:0000256" key="2">
    <source>
        <dbReference type="ARBA" id="ARBA00022723"/>
    </source>
</evidence>
<gene>
    <name evidence="5" type="primary">ppa</name>
    <name evidence="6" type="ORF">QZM33_32150</name>
</gene>
<protein>
    <recommendedName>
        <fullName evidence="5">Inorganic pyrophosphatase</fullName>
        <ecNumber evidence="5">3.6.1.1</ecNumber>
    </recommendedName>
    <alternativeName>
        <fullName evidence="5">Pyrophosphate phospho-hydrolase</fullName>
        <shortName evidence="5">PPase</shortName>
    </alternativeName>
</protein>
<comment type="caution">
    <text evidence="6">The sequence shown here is derived from an EMBL/GenBank/DDBJ whole genome shotgun (WGS) entry which is preliminary data.</text>
</comment>
<reference evidence="6" key="1">
    <citation type="submission" date="2023-07" db="EMBL/GenBank/DDBJ databases">
        <title>A collection of bacterial strains from the Burkholderia cepacia Research Laboratory and Repository.</title>
        <authorList>
            <person name="Lipuma J."/>
            <person name="Spilker T."/>
            <person name="Caverly L."/>
        </authorList>
    </citation>
    <scope>NUCLEOTIDE SEQUENCE</scope>
    <source>
        <strain evidence="6">AU44268</strain>
    </source>
</reference>
<comment type="function">
    <text evidence="5">Catalyzes the hydrolysis of inorganic pyrophosphate (PPi) forming two phosphate ions.</text>
</comment>
<dbReference type="HAMAP" id="MF_00209">
    <property type="entry name" value="Inorganic_PPase"/>
    <property type="match status" value="1"/>
</dbReference>
<evidence type="ECO:0000313" key="6">
    <source>
        <dbReference type="EMBL" id="MDN7799588.1"/>
    </source>
</evidence>
<sequence length="183" mass="20152">MIHAETSAGTRVPSAFNVIIEMAAFGDPVKYQADPQSGRLRVETFMMTSMRYPANYGFVPHTLAPDGRPLDALVITPFPVVPGAVIEARALGLMHLTDDEGPDTKLIAVPIASVCPPTGNLHSLDDLPQYLLHEFRHFFVNYKVLEHGKWSRFEHWGSVSDAQNELNSAIAAFERQLADPDPG</sequence>
<dbReference type="SUPFAM" id="SSF50324">
    <property type="entry name" value="Inorganic pyrophosphatase"/>
    <property type="match status" value="1"/>
</dbReference>
<dbReference type="EC" id="3.6.1.1" evidence="5"/>
<comment type="subunit">
    <text evidence="5">Homohexamer.</text>
</comment>
<organism evidence="6 7">
    <name type="scientific">Burkholderia vietnamiensis</name>
    <dbReference type="NCBI Taxonomy" id="60552"/>
    <lineage>
        <taxon>Bacteria</taxon>
        <taxon>Pseudomonadati</taxon>
        <taxon>Pseudomonadota</taxon>
        <taxon>Betaproteobacteria</taxon>
        <taxon>Burkholderiales</taxon>
        <taxon>Burkholderiaceae</taxon>
        <taxon>Burkholderia</taxon>
        <taxon>Burkholderia cepacia complex</taxon>
    </lineage>
</organism>
<dbReference type="AlphaFoldDB" id="A0AAW7TBM8"/>
<dbReference type="CDD" id="cd00412">
    <property type="entry name" value="pyrophosphatase"/>
    <property type="match status" value="1"/>
</dbReference>
<evidence type="ECO:0000256" key="5">
    <source>
        <dbReference type="HAMAP-Rule" id="MF_00209"/>
    </source>
</evidence>
<feature type="binding site" evidence="5">
    <location>
        <position position="30"/>
    </location>
    <ligand>
        <name>substrate</name>
    </ligand>
</feature>
<evidence type="ECO:0000313" key="7">
    <source>
        <dbReference type="Proteomes" id="UP001171620"/>
    </source>
</evidence>
<dbReference type="PANTHER" id="PTHR10286">
    <property type="entry name" value="INORGANIC PYROPHOSPHATASE"/>
    <property type="match status" value="1"/>
</dbReference>
<keyword evidence="5" id="KW-0963">Cytoplasm</keyword>
<dbReference type="GO" id="GO:0005737">
    <property type="term" value="C:cytoplasm"/>
    <property type="evidence" value="ECO:0007669"/>
    <property type="project" value="UniProtKB-SubCell"/>
</dbReference>
<dbReference type="InterPro" id="IPR008162">
    <property type="entry name" value="Pyrophosphatase"/>
</dbReference>
<dbReference type="InterPro" id="IPR036649">
    <property type="entry name" value="Pyrophosphatase_sf"/>
</dbReference>
<name>A0AAW7TBM8_BURVI</name>
<evidence type="ECO:0000256" key="1">
    <source>
        <dbReference type="ARBA" id="ARBA00001946"/>
    </source>
</evidence>
<dbReference type="Pfam" id="PF00719">
    <property type="entry name" value="Pyrophosphatase"/>
    <property type="match status" value="1"/>
</dbReference>
<comment type="cofactor">
    <cofactor evidence="1 5">
        <name>Mg(2+)</name>
        <dbReference type="ChEBI" id="CHEBI:18420"/>
    </cofactor>
</comment>
<comment type="catalytic activity">
    <reaction evidence="5">
        <text>diphosphate + H2O = 2 phosphate + H(+)</text>
        <dbReference type="Rhea" id="RHEA:24576"/>
        <dbReference type="ChEBI" id="CHEBI:15377"/>
        <dbReference type="ChEBI" id="CHEBI:15378"/>
        <dbReference type="ChEBI" id="CHEBI:33019"/>
        <dbReference type="ChEBI" id="CHEBI:43474"/>
        <dbReference type="EC" id="3.6.1.1"/>
    </reaction>
</comment>
<feature type="binding site" evidence="5">
    <location>
        <position position="71"/>
    </location>
    <ligand>
        <name>Mg(2+)</name>
        <dbReference type="ChEBI" id="CHEBI:18420"/>
        <label>1</label>
    </ligand>
</feature>
<feature type="binding site" evidence="5">
    <location>
        <position position="142"/>
    </location>
    <ligand>
        <name>substrate</name>
    </ligand>
</feature>
<evidence type="ECO:0000256" key="4">
    <source>
        <dbReference type="ARBA" id="ARBA00022842"/>
    </source>
</evidence>
<proteinExistence type="inferred from homology"/>
<dbReference type="GO" id="GO:0004427">
    <property type="term" value="F:inorganic diphosphate phosphatase activity"/>
    <property type="evidence" value="ECO:0007669"/>
    <property type="project" value="UniProtKB-UniRule"/>
</dbReference>
<comment type="subcellular location">
    <subcellularLocation>
        <location evidence="5">Cytoplasm</location>
    </subcellularLocation>
</comment>
<dbReference type="Proteomes" id="UP001171620">
    <property type="component" value="Unassembled WGS sequence"/>
</dbReference>
<dbReference type="GO" id="GO:0000287">
    <property type="term" value="F:magnesium ion binding"/>
    <property type="evidence" value="ECO:0007669"/>
    <property type="project" value="UniProtKB-UniRule"/>
</dbReference>
<feature type="binding site" evidence="5">
    <location>
        <position position="56"/>
    </location>
    <ligand>
        <name>substrate</name>
    </ligand>
</feature>
<evidence type="ECO:0000256" key="3">
    <source>
        <dbReference type="ARBA" id="ARBA00022801"/>
    </source>
</evidence>
<feature type="binding site" evidence="5">
    <location>
        <position position="103"/>
    </location>
    <ligand>
        <name>Mg(2+)</name>
        <dbReference type="ChEBI" id="CHEBI:18420"/>
        <label>1</label>
    </ligand>
</feature>
<feature type="binding site" evidence="5">
    <location>
        <position position="71"/>
    </location>
    <ligand>
        <name>Mg(2+)</name>
        <dbReference type="ChEBI" id="CHEBI:18420"/>
        <label>2</label>
    </ligand>
</feature>
<dbReference type="EMBL" id="JAUJRV010000050">
    <property type="protein sequence ID" value="MDN7799588.1"/>
    <property type="molecule type" value="Genomic_DNA"/>
</dbReference>
<dbReference type="RefSeq" id="WP_261505616.1">
    <property type="nucleotide sequence ID" value="NZ_JAUJRV010000050.1"/>
</dbReference>